<keyword evidence="1" id="KW-0560">Oxidoreductase</keyword>
<dbReference type="SUPFAM" id="SSF51430">
    <property type="entry name" value="NAD(P)-linked oxidoreductase"/>
    <property type="match status" value="1"/>
</dbReference>
<dbReference type="PANTHER" id="PTHR43364:SF4">
    <property type="entry name" value="NAD(P)-LINKED OXIDOREDUCTASE SUPERFAMILY PROTEIN"/>
    <property type="match status" value="1"/>
</dbReference>
<dbReference type="InterPro" id="IPR023210">
    <property type="entry name" value="NADP_OxRdtase_dom"/>
</dbReference>
<evidence type="ECO:0000256" key="1">
    <source>
        <dbReference type="ARBA" id="ARBA00023002"/>
    </source>
</evidence>
<reference evidence="3 4" key="1">
    <citation type="submission" date="2017-05" db="EMBL/GenBank/DDBJ databases">
        <authorList>
            <person name="Varghese N."/>
            <person name="Submissions S."/>
        </authorList>
    </citation>
    <scope>NUCLEOTIDE SEQUENCE [LARGE SCALE GENOMIC DNA]</scope>
    <source>
        <strain evidence="3 4">DSM 29734</strain>
    </source>
</reference>
<dbReference type="EMBL" id="FXTY01000003">
    <property type="protein sequence ID" value="SMP18381.1"/>
    <property type="molecule type" value="Genomic_DNA"/>
</dbReference>
<comment type="caution">
    <text evidence="3">The sequence shown here is derived from an EMBL/GenBank/DDBJ whole genome shotgun (WGS) entry which is preliminary data.</text>
</comment>
<keyword evidence="4" id="KW-1185">Reference proteome</keyword>
<dbReference type="InterPro" id="IPR050523">
    <property type="entry name" value="AKR_Detox_Biosynth"/>
</dbReference>
<name>A0ABY1NU90_9RHOB</name>
<dbReference type="InterPro" id="IPR036812">
    <property type="entry name" value="NAD(P)_OxRdtase_dom_sf"/>
</dbReference>
<protein>
    <submittedName>
        <fullName evidence="3">Predicted oxidoreductase</fullName>
    </submittedName>
</protein>
<organism evidence="3 4">
    <name type="scientific">Shimia sagamensis</name>
    <dbReference type="NCBI Taxonomy" id="1566352"/>
    <lineage>
        <taxon>Bacteria</taxon>
        <taxon>Pseudomonadati</taxon>
        <taxon>Pseudomonadota</taxon>
        <taxon>Alphaproteobacteria</taxon>
        <taxon>Rhodobacterales</taxon>
        <taxon>Roseobacteraceae</taxon>
    </lineage>
</organism>
<evidence type="ECO:0000259" key="2">
    <source>
        <dbReference type="Pfam" id="PF00248"/>
    </source>
</evidence>
<feature type="domain" description="NADP-dependent oxidoreductase" evidence="2">
    <location>
        <begin position="17"/>
        <end position="298"/>
    </location>
</feature>
<sequence length="312" mass="33731">MTQTITSPNGTPISRYAFGTMQFGGTASERDSIEMFDACLAAGITHFDTAFLYTDGRSEEILGTLAAPNRDDLVIATKVGYRGGAGAENLRSQFDVSRKRLNMDHVDILYLHRFDAETPIEETLETFAKFKADGKISHVGLSNFAAWQVVKAAWAASKLDLTIDLLQPMYSLVKRQAEVEILPMCADLGILPATYSPLGGGLLTGKYSAQDAQGRLATDERYAARYDVDWMHRTAVQLSELAASRGLHPATLAAAWVAKHKAAPSPILSARNLAQLEPSLAATSFDMDDALYAGITALSQTPAPATDRLDEA</sequence>
<dbReference type="Pfam" id="PF00248">
    <property type="entry name" value="Aldo_ket_red"/>
    <property type="match status" value="1"/>
</dbReference>
<gene>
    <name evidence="3" type="ORF">SAMN06265373_103262</name>
</gene>
<dbReference type="Gene3D" id="3.20.20.100">
    <property type="entry name" value="NADP-dependent oxidoreductase domain"/>
    <property type="match status" value="1"/>
</dbReference>
<evidence type="ECO:0000313" key="3">
    <source>
        <dbReference type="EMBL" id="SMP18381.1"/>
    </source>
</evidence>
<dbReference type="Proteomes" id="UP001157961">
    <property type="component" value="Unassembled WGS sequence"/>
</dbReference>
<accession>A0ABY1NU90</accession>
<dbReference type="PANTHER" id="PTHR43364">
    <property type="entry name" value="NADH-SPECIFIC METHYLGLYOXAL REDUCTASE-RELATED"/>
    <property type="match status" value="1"/>
</dbReference>
<dbReference type="RefSeq" id="WP_283425715.1">
    <property type="nucleotide sequence ID" value="NZ_FXTY01000003.1"/>
</dbReference>
<evidence type="ECO:0000313" key="4">
    <source>
        <dbReference type="Proteomes" id="UP001157961"/>
    </source>
</evidence>
<proteinExistence type="predicted"/>